<dbReference type="GO" id="GO:0005524">
    <property type="term" value="F:ATP binding"/>
    <property type="evidence" value="ECO:0007669"/>
    <property type="project" value="InterPro"/>
</dbReference>
<evidence type="ECO:0000259" key="3">
    <source>
        <dbReference type="SMART" id="SM00382"/>
    </source>
</evidence>
<dbReference type="OrthoDB" id="9443236at2759"/>
<feature type="compositionally biased region" description="Gly residues" evidence="2">
    <location>
        <begin position="367"/>
        <end position="376"/>
    </location>
</feature>
<dbReference type="EMBL" id="SDOX01000016">
    <property type="protein sequence ID" value="TFJ85267.1"/>
    <property type="molecule type" value="Genomic_DNA"/>
</dbReference>
<dbReference type="PANTHER" id="PTHR10760">
    <property type="entry name" value="TORSIN"/>
    <property type="match status" value="1"/>
</dbReference>
<keyword evidence="5" id="KW-1185">Reference proteome</keyword>
<proteinExistence type="inferred from homology"/>
<dbReference type="GO" id="GO:0005737">
    <property type="term" value="C:cytoplasm"/>
    <property type="evidence" value="ECO:0007669"/>
    <property type="project" value="UniProtKB-ARBA"/>
</dbReference>
<dbReference type="SMART" id="SM00382">
    <property type="entry name" value="AAA"/>
    <property type="match status" value="1"/>
</dbReference>
<dbReference type="InterPro" id="IPR027417">
    <property type="entry name" value="P-loop_NTPase"/>
</dbReference>
<gene>
    <name evidence="4" type="ORF">NSK_003690</name>
</gene>
<evidence type="ECO:0000313" key="4">
    <source>
        <dbReference type="EMBL" id="TFJ85267.1"/>
    </source>
</evidence>
<reference evidence="4 5" key="1">
    <citation type="submission" date="2019-01" db="EMBL/GenBank/DDBJ databases">
        <title>Nuclear Genome Assembly of the Microalgal Biofuel strain Nannochloropsis salina CCMP1776.</title>
        <authorList>
            <person name="Hovde B."/>
        </authorList>
    </citation>
    <scope>NUCLEOTIDE SEQUENCE [LARGE SCALE GENOMIC DNA]</scope>
    <source>
        <strain evidence="4 5">CCMP1776</strain>
    </source>
</reference>
<dbReference type="Gene3D" id="3.40.50.300">
    <property type="entry name" value="P-loop containing nucleotide triphosphate hydrolases"/>
    <property type="match status" value="1"/>
</dbReference>
<comment type="caution">
    <text evidence="4">The sequence shown here is derived from an EMBL/GenBank/DDBJ whole genome shotgun (WGS) entry which is preliminary data.</text>
</comment>
<dbReference type="AlphaFoldDB" id="A0A4D9D4F5"/>
<feature type="domain" description="AAA+ ATPase" evidence="3">
    <location>
        <begin position="42"/>
        <end position="217"/>
    </location>
</feature>
<dbReference type="InterPro" id="IPR003593">
    <property type="entry name" value="AAA+_ATPase"/>
</dbReference>
<accession>A0A4D9D4F5</accession>
<evidence type="ECO:0000256" key="2">
    <source>
        <dbReference type="SAM" id="MobiDB-lite"/>
    </source>
</evidence>
<dbReference type="InterPro" id="IPR001270">
    <property type="entry name" value="ClpA/B"/>
</dbReference>
<evidence type="ECO:0000256" key="1">
    <source>
        <dbReference type="ARBA" id="ARBA00006235"/>
    </source>
</evidence>
<dbReference type="PRINTS" id="PR00300">
    <property type="entry name" value="CLPPROTEASEA"/>
</dbReference>
<evidence type="ECO:0000313" key="5">
    <source>
        <dbReference type="Proteomes" id="UP000355283"/>
    </source>
</evidence>
<name>A0A4D9D4F5_9STRA</name>
<protein>
    <recommendedName>
        <fullName evidence="3">AAA+ ATPase domain-containing protein</fullName>
    </recommendedName>
</protein>
<dbReference type="InterPro" id="IPR010448">
    <property type="entry name" value="Torsin"/>
</dbReference>
<organism evidence="4 5">
    <name type="scientific">Nannochloropsis salina CCMP1776</name>
    <dbReference type="NCBI Taxonomy" id="1027361"/>
    <lineage>
        <taxon>Eukaryota</taxon>
        <taxon>Sar</taxon>
        <taxon>Stramenopiles</taxon>
        <taxon>Ochrophyta</taxon>
        <taxon>Eustigmatophyceae</taxon>
        <taxon>Eustigmatales</taxon>
        <taxon>Monodopsidaceae</taxon>
        <taxon>Microchloropsis</taxon>
        <taxon>Microchloropsis salina</taxon>
    </lineage>
</organism>
<comment type="similarity">
    <text evidence="1">Belongs to the ClpA/ClpB family. Torsin subfamily.</text>
</comment>
<dbReference type="GO" id="GO:0016887">
    <property type="term" value="F:ATP hydrolysis activity"/>
    <property type="evidence" value="ECO:0007669"/>
    <property type="project" value="InterPro"/>
</dbReference>
<dbReference type="Proteomes" id="UP000355283">
    <property type="component" value="Unassembled WGS sequence"/>
</dbReference>
<feature type="region of interest" description="Disordered" evidence="2">
    <location>
        <begin position="363"/>
        <end position="382"/>
    </location>
</feature>
<dbReference type="SUPFAM" id="SSF52540">
    <property type="entry name" value="P-loop containing nucleoside triphosphate hydrolases"/>
    <property type="match status" value="1"/>
</dbReference>
<dbReference type="PANTHER" id="PTHR10760:SF2">
    <property type="entry name" value="LD13476P-RELATED"/>
    <property type="match status" value="1"/>
</dbReference>
<sequence>MDFSETARRAVQAKIKCQDRALTAITTGLSHWEMTLMKDHPRPLVLAFTGPTGVGKTETAHVIARAILPKTELVGSGKRPRGLLVFRGEDFADRRANVTSYIDVIKASLFKHLERCQGHAVVIFDEVQKVVPGTLDALAEAISEHPTLTYYPAEDPRVIHRIDTSHVVFFLISDIGWEDMLALLVAHGGHAAALPPHLLSQRVKAALDAQWQRLRCGKMIDTVVPFLPLSQADMREVLDVKLTEMSEEHAGRLWARLETTEEVRAHLVQKPFVKYVGYGLEDEGESEDEGEGGGVGEGKDCRAGKEVYWYAEFGARNLQTGGPLHALESAIVENMKPWRPLEVLDVRLNGQTGETELRWCPRETWMGGKGGEGGAGTASPLWEEAGATGCDLRWAGDLKLKVG</sequence>